<feature type="transmembrane region" description="Helical" evidence="1">
    <location>
        <begin position="212"/>
        <end position="232"/>
    </location>
</feature>
<evidence type="ECO:0000313" key="2">
    <source>
        <dbReference type="EMBL" id="KAK4154396.1"/>
    </source>
</evidence>
<evidence type="ECO:0000256" key="1">
    <source>
        <dbReference type="SAM" id="Phobius"/>
    </source>
</evidence>
<proteinExistence type="predicted"/>
<dbReference type="AlphaFoldDB" id="A0AAN6VQ93"/>
<evidence type="ECO:0000313" key="3">
    <source>
        <dbReference type="Proteomes" id="UP001302745"/>
    </source>
</evidence>
<keyword evidence="1" id="KW-1133">Transmembrane helix</keyword>
<name>A0AAN6VQ93_9PEZI</name>
<dbReference type="Proteomes" id="UP001302745">
    <property type="component" value="Unassembled WGS sequence"/>
</dbReference>
<feature type="transmembrane region" description="Helical" evidence="1">
    <location>
        <begin position="370"/>
        <end position="391"/>
    </location>
</feature>
<gene>
    <name evidence="2" type="ORF">C8A00DRAFT_14475</name>
</gene>
<feature type="transmembrane region" description="Helical" evidence="1">
    <location>
        <begin position="135"/>
        <end position="154"/>
    </location>
</feature>
<reference evidence="2" key="2">
    <citation type="submission" date="2023-05" db="EMBL/GenBank/DDBJ databases">
        <authorList>
            <consortium name="Lawrence Berkeley National Laboratory"/>
            <person name="Steindorff A."/>
            <person name="Hensen N."/>
            <person name="Bonometti L."/>
            <person name="Westerberg I."/>
            <person name="Brannstrom I.O."/>
            <person name="Guillou S."/>
            <person name="Cros-Aarteil S."/>
            <person name="Calhoun S."/>
            <person name="Haridas S."/>
            <person name="Kuo A."/>
            <person name="Mondo S."/>
            <person name="Pangilinan J."/>
            <person name="Riley R."/>
            <person name="Labutti K."/>
            <person name="Andreopoulos B."/>
            <person name="Lipzen A."/>
            <person name="Chen C."/>
            <person name="Yanf M."/>
            <person name="Daum C."/>
            <person name="Ng V."/>
            <person name="Clum A."/>
            <person name="Ohm R."/>
            <person name="Martin F."/>
            <person name="Silar P."/>
            <person name="Natvig D."/>
            <person name="Lalanne C."/>
            <person name="Gautier V."/>
            <person name="Ament-Velasquez S.L."/>
            <person name="Kruys A."/>
            <person name="Hutchinson M.I."/>
            <person name="Powell A.J."/>
            <person name="Barry K."/>
            <person name="Miller A.N."/>
            <person name="Grigoriev I.V."/>
            <person name="Debuchy R."/>
            <person name="Gladieux P."/>
            <person name="Thoren M.H."/>
            <person name="Johannesson H."/>
        </authorList>
    </citation>
    <scope>NUCLEOTIDE SEQUENCE</scope>
    <source>
        <strain evidence="2">CBS 538.74</strain>
    </source>
</reference>
<feature type="transmembrane region" description="Helical" evidence="1">
    <location>
        <begin position="166"/>
        <end position="192"/>
    </location>
</feature>
<keyword evidence="3" id="KW-1185">Reference proteome</keyword>
<organism evidence="2 3">
    <name type="scientific">Chaetomidium leptoderma</name>
    <dbReference type="NCBI Taxonomy" id="669021"/>
    <lineage>
        <taxon>Eukaryota</taxon>
        <taxon>Fungi</taxon>
        <taxon>Dikarya</taxon>
        <taxon>Ascomycota</taxon>
        <taxon>Pezizomycotina</taxon>
        <taxon>Sordariomycetes</taxon>
        <taxon>Sordariomycetidae</taxon>
        <taxon>Sordariales</taxon>
        <taxon>Chaetomiaceae</taxon>
        <taxon>Chaetomidium</taxon>
    </lineage>
</organism>
<dbReference type="EMBL" id="MU856913">
    <property type="protein sequence ID" value="KAK4154396.1"/>
    <property type="molecule type" value="Genomic_DNA"/>
</dbReference>
<keyword evidence="1" id="KW-0472">Membrane</keyword>
<reference evidence="2" key="1">
    <citation type="journal article" date="2023" name="Mol. Phylogenet. Evol.">
        <title>Genome-scale phylogeny and comparative genomics of the fungal order Sordariales.</title>
        <authorList>
            <person name="Hensen N."/>
            <person name="Bonometti L."/>
            <person name="Westerberg I."/>
            <person name="Brannstrom I.O."/>
            <person name="Guillou S."/>
            <person name="Cros-Aarteil S."/>
            <person name="Calhoun S."/>
            <person name="Haridas S."/>
            <person name="Kuo A."/>
            <person name="Mondo S."/>
            <person name="Pangilinan J."/>
            <person name="Riley R."/>
            <person name="LaButti K."/>
            <person name="Andreopoulos B."/>
            <person name="Lipzen A."/>
            <person name="Chen C."/>
            <person name="Yan M."/>
            <person name="Daum C."/>
            <person name="Ng V."/>
            <person name="Clum A."/>
            <person name="Steindorff A."/>
            <person name="Ohm R.A."/>
            <person name="Martin F."/>
            <person name="Silar P."/>
            <person name="Natvig D.O."/>
            <person name="Lalanne C."/>
            <person name="Gautier V."/>
            <person name="Ament-Velasquez S.L."/>
            <person name="Kruys A."/>
            <person name="Hutchinson M.I."/>
            <person name="Powell A.J."/>
            <person name="Barry K."/>
            <person name="Miller A.N."/>
            <person name="Grigoriev I.V."/>
            <person name="Debuchy R."/>
            <person name="Gladieux P."/>
            <person name="Hiltunen Thoren M."/>
            <person name="Johannesson H."/>
        </authorList>
    </citation>
    <scope>NUCLEOTIDE SEQUENCE</scope>
    <source>
        <strain evidence="2">CBS 538.74</strain>
    </source>
</reference>
<protein>
    <submittedName>
        <fullName evidence="2">Uncharacterized protein</fullName>
    </submittedName>
</protein>
<comment type="caution">
    <text evidence="2">The sequence shown here is derived from an EMBL/GenBank/DDBJ whole genome shotgun (WGS) entry which is preliminary data.</text>
</comment>
<feature type="transmembrane region" description="Helical" evidence="1">
    <location>
        <begin position="241"/>
        <end position="261"/>
    </location>
</feature>
<accession>A0AAN6VQ93</accession>
<feature type="transmembrane region" description="Helical" evidence="1">
    <location>
        <begin position="327"/>
        <end position="350"/>
    </location>
</feature>
<feature type="transmembrane region" description="Helical" evidence="1">
    <location>
        <begin position="297"/>
        <end position="315"/>
    </location>
</feature>
<keyword evidence="1" id="KW-0812">Transmembrane</keyword>
<sequence>MASSASLPVLPQAAWPTDQVDEHTCKAAGEFFATWMTSPEQIEAKTYRGPGLDATAQYLRVLYGLEDDKAFTDGQLVWWFADTQAQAQMAGDQVYQEFLSTVIQPAVTFCGASVCKSLGWAGNGDLAGIGVFSSYYIEAILATIYMVVLLGKSFHLWGGGGAPGRILGAFLGTLGDLIMGAFVFSLVVVIASLHSIFQVRGDEDFSVTTYEIVTAMLVTVFSVCSATLLYCLAEHGKGPKVLLRAVLFALWALMLAVVNIGRTTDPSAAALQSGTIGHPFELYCQVIGTGPLEAVRIFAVASAGLGALWLVYLLSRKCRSKASETGRLWRAVVTILAWIVMWVFLGVFTALRARSIEVAGASDKSNEWSFGQIVAVAAWVPVLLNFIYILIAGVDGAQNSKLPDGYEVTISTGNAGGDGDGKA</sequence>